<comment type="similarity">
    <text evidence="1">Belongs to the Cyclase 1 superfamily.</text>
</comment>
<dbReference type="InterPro" id="IPR037175">
    <property type="entry name" value="KFase_sf"/>
</dbReference>
<dbReference type="PANTHER" id="PTHR31118">
    <property type="entry name" value="CYCLASE-LIKE PROTEIN 2"/>
    <property type="match status" value="1"/>
</dbReference>
<organism evidence="4 5">
    <name type="scientific">Patiria miniata</name>
    <name type="common">Bat star</name>
    <name type="synonym">Asterina miniata</name>
    <dbReference type="NCBI Taxonomy" id="46514"/>
    <lineage>
        <taxon>Eukaryota</taxon>
        <taxon>Metazoa</taxon>
        <taxon>Echinodermata</taxon>
        <taxon>Eleutherozoa</taxon>
        <taxon>Asterozoa</taxon>
        <taxon>Asteroidea</taxon>
        <taxon>Valvatacea</taxon>
        <taxon>Valvatida</taxon>
        <taxon>Asterinidae</taxon>
        <taxon>Patiria</taxon>
    </lineage>
</organism>
<dbReference type="PANTHER" id="PTHR31118:SF12">
    <property type="entry name" value="CYCLASE-LIKE PROTEIN 2"/>
    <property type="match status" value="1"/>
</dbReference>
<keyword evidence="5" id="KW-1185">Reference proteome</keyword>
<keyword evidence="3" id="KW-0732">Signal</keyword>
<evidence type="ECO:0008006" key="6">
    <source>
        <dbReference type="Google" id="ProtNLM"/>
    </source>
</evidence>
<feature type="transmembrane region" description="Helical" evidence="2">
    <location>
        <begin position="300"/>
        <end position="315"/>
    </location>
</feature>
<evidence type="ECO:0000256" key="3">
    <source>
        <dbReference type="SAM" id="SignalP"/>
    </source>
</evidence>
<name>A0A914BHM0_PATMI</name>
<keyword evidence="2" id="KW-0472">Membrane</keyword>
<dbReference type="AlphaFoldDB" id="A0A914BHM0"/>
<feature type="transmembrane region" description="Helical" evidence="2">
    <location>
        <begin position="268"/>
        <end position="288"/>
    </location>
</feature>
<dbReference type="Pfam" id="PF04199">
    <property type="entry name" value="Cyclase"/>
    <property type="match status" value="2"/>
</dbReference>
<dbReference type="GeneID" id="119743259"/>
<evidence type="ECO:0000256" key="1">
    <source>
        <dbReference type="ARBA" id="ARBA00007865"/>
    </source>
</evidence>
<dbReference type="OrthoDB" id="7108654at2759"/>
<dbReference type="Proteomes" id="UP000887568">
    <property type="component" value="Unplaced"/>
</dbReference>
<evidence type="ECO:0000313" key="4">
    <source>
        <dbReference type="EnsemblMetazoa" id="XP_038075589.1"/>
    </source>
</evidence>
<dbReference type="InterPro" id="IPR007325">
    <property type="entry name" value="KFase/CYL"/>
</dbReference>
<reference evidence="4" key="1">
    <citation type="submission" date="2022-11" db="UniProtKB">
        <authorList>
            <consortium name="EnsemblMetazoa"/>
        </authorList>
    </citation>
    <scope>IDENTIFICATION</scope>
</reference>
<accession>A0A914BHM0</accession>
<feature type="transmembrane region" description="Helical" evidence="2">
    <location>
        <begin position="564"/>
        <end position="584"/>
    </location>
</feature>
<keyword evidence="2" id="KW-0812">Transmembrane</keyword>
<feature type="signal peptide" evidence="3">
    <location>
        <begin position="1"/>
        <end position="19"/>
    </location>
</feature>
<evidence type="ECO:0000313" key="5">
    <source>
        <dbReference type="Proteomes" id="UP000887568"/>
    </source>
</evidence>
<sequence>MADRFTVVVMLLMSTSALALKKGELLDMSFGFDGNSLSYPGLGFFELTSQYRGPLNAIPWVEYNNILSPEHVGTHMDAPIHVSEGKLHIDEIPLSRFTCPAVRIDITEKTKLDRDYGMTVQDLQDWEEVHGKIPDDSLLFVYTGWGAFYPDRLAYQGTTRNDTFLDEQGESLVHSPGVAPEAATWLLENRKISGIGLDAPSLDIGQDTELMTHQILLGANIYGVENVANLDKLPNTGAWVYAFPMKIVGGSGGSVRLVAQLKADTSGAVMLSASFVTLLGLISVLFYLQTCIFSKMAHRFTGLVVWSMFTLVVALEKGEILDMTFGYDDNSLAYPGNGFFQLTVRNRGPKGVFPWLEDNSFCTPEHIGTHIDAPAHFAEGKMRIHDIPLGRLIRPAVRVDISEKVKVNGDYIMTVQDLQDWEEVHGKIPDDCLLFVYTGWGAFYPDRLTYFGTTRNDTFLNDQGESLIHSPGLDPETATWLLENRNIVGLGIDTANLDYGQNPRVTSHQILLGANIYALENVANLDKLPNTGAKVYALPMKIVDGSGAPVRIIAMLDGDSSSGAATLLATFFVCGVFLVISLIFK</sequence>
<feature type="chain" id="PRO_5037938669" description="Kynurenine formamidase" evidence="3">
    <location>
        <begin position="20"/>
        <end position="585"/>
    </location>
</feature>
<dbReference type="GO" id="GO:0004061">
    <property type="term" value="F:arylformamidase activity"/>
    <property type="evidence" value="ECO:0007669"/>
    <property type="project" value="InterPro"/>
</dbReference>
<keyword evidence="2" id="KW-1133">Transmembrane helix</keyword>
<proteinExistence type="inferred from homology"/>
<dbReference type="EnsemblMetazoa" id="XM_038219661.1">
    <property type="protein sequence ID" value="XP_038075589.1"/>
    <property type="gene ID" value="LOC119743259"/>
</dbReference>
<dbReference type="OMA" id="WRTDDIP"/>
<dbReference type="RefSeq" id="XP_038075589.1">
    <property type="nucleotide sequence ID" value="XM_038219661.1"/>
</dbReference>
<dbReference type="GO" id="GO:0019441">
    <property type="term" value="P:L-tryptophan catabolic process to kynurenine"/>
    <property type="evidence" value="ECO:0007669"/>
    <property type="project" value="InterPro"/>
</dbReference>
<dbReference type="SUPFAM" id="SSF102198">
    <property type="entry name" value="Putative cyclase"/>
    <property type="match status" value="2"/>
</dbReference>
<evidence type="ECO:0000256" key="2">
    <source>
        <dbReference type="SAM" id="Phobius"/>
    </source>
</evidence>
<dbReference type="Gene3D" id="3.50.30.50">
    <property type="entry name" value="Putative cyclase"/>
    <property type="match status" value="2"/>
</dbReference>
<protein>
    <recommendedName>
        <fullName evidence="6">Kynurenine formamidase</fullName>
    </recommendedName>
</protein>